<evidence type="ECO:0000313" key="3">
    <source>
        <dbReference type="Proteomes" id="UP000199478"/>
    </source>
</evidence>
<keyword evidence="1" id="KW-0472">Membrane</keyword>
<dbReference type="AlphaFoldDB" id="A0A1I6HAD5"/>
<accession>A0A1I6HAD5</accession>
<proteinExistence type="predicted"/>
<protein>
    <submittedName>
        <fullName evidence="2">Uncharacterized protein</fullName>
    </submittedName>
</protein>
<keyword evidence="3" id="KW-1185">Reference proteome</keyword>
<evidence type="ECO:0000256" key="1">
    <source>
        <dbReference type="SAM" id="Phobius"/>
    </source>
</evidence>
<keyword evidence="1" id="KW-0812">Transmembrane</keyword>
<evidence type="ECO:0000313" key="2">
    <source>
        <dbReference type="EMBL" id="SFR51499.1"/>
    </source>
</evidence>
<organism evidence="2 3">
    <name type="scientific">Yoonia tamlensis</name>
    <dbReference type="NCBI Taxonomy" id="390270"/>
    <lineage>
        <taxon>Bacteria</taxon>
        <taxon>Pseudomonadati</taxon>
        <taxon>Pseudomonadota</taxon>
        <taxon>Alphaproteobacteria</taxon>
        <taxon>Rhodobacterales</taxon>
        <taxon>Paracoccaceae</taxon>
        <taxon>Yoonia</taxon>
    </lineage>
</organism>
<feature type="transmembrane region" description="Helical" evidence="1">
    <location>
        <begin position="378"/>
        <end position="402"/>
    </location>
</feature>
<dbReference type="Proteomes" id="UP000199478">
    <property type="component" value="Unassembled WGS sequence"/>
</dbReference>
<keyword evidence="1" id="KW-1133">Transmembrane helix</keyword>
<reference evidence="3" key="1">
    <citation type="submission" date="2016-10" db="EMBL/GenBank/DDBJ databases">
        <authorList>
            <person name="Varghese N."/>
            <person name="Submissions S."/>
        </authorList>
    </citation>
    <scope>NUCLEOTIDE SEQUENCE [LARGE SCALE GENOMIC DNA]</scope>
    <source>
        <strain evidence="3">DSM 26879</strain>
    </source>
</reference>
<sequence length="407" mass="46443">MRFCGWVPTVTGHLSFNTIGSSSYPTQSIVVRSNLESCFCQTRDLLDVLVPYTRHSELGAYFREKIANYLVGVSGKFTFLASTKIECDGEVLSGTVYVLSYTSSRSEIKNIRKYLQNTETDSFGTTINSLHELADEHCLARATFKLSRSGKIEIDCEQRPVGVDDASGTIVRLLANQVFYFLKDMAHTHQHHDPSHDAITELTEHMSDTSIEWAQRTQQSLYRAVIRYKRFRNEKALFRASGILAYARSFEKSHAEDIRKAGQKEFNRDELNASLEVSRAEIKHFDQKKLSRTESIRNSFFALFGFIISVTFLARMDPEFTVAIHPGIIWATTQIAEKPLHTVAMVILISSVYSFAVHKNDPAEFELTRTAMRLLQGFRLRWSVLFNLLATAFFSWLCYLLLISAFF</sequence>
<gene>
    <name evidence="2" type="ORF">SAMN04488005_2442</name>
</gene>
<name>A0A1I6HAD5_9RHOB</name>
<dbReference type="STRING" id="390270.SAMN04488005_2442"/>
<dbReference type="EMBL" id="FOYP01000002">
    <property type="protein sequence ID" value="SFR51499.1"/>
    <property type="molecule type" value="Genomic_DNA"/>
</dbReference>